<feature type="region of interest" description="Disordered" evidence="1">
    <location>
        <begin position="305"/>
        <end position="352"/>
    </location>
</feature>
<feature type="compositionally biased region" description="Basic residues" evidence="1">
    <location>
        <begin position="725"/>
        <end position="734"/>
    </location>
</feature>
<comment type="caution">
    <text evidence="2">The sequence shown here is derived from an EMBL/GenBank/DDBJ whole genome shotgun (WGS) entry which is preliminary data.</text>
</comment>
<organism evidence="2 3">
    <name type="scientific">Toxoplasma gondii</name>
    <dbReference type="NCBI Taxonomy" id="5811"/>
    <lineage>
        <taxon>Eukaryota</taxon>
        <taxon>Sar</taxon>
        <taxon>Alveolata</taxon>
        <taxon>Apicomplexa</taxon>
        <taxon>Conoidasida</taxon>
        <taxon>Coccidia</taxon>
        <taxon>Eucoccidiorida</taxon>
        <taxon>Eimeriorina</taxon>
        <taxon>Sarcocystidae</taxon>
        <taxon>Toxoplasma</taxon>
    </lineage>
</organism>
<dbReference type="VEuPathDB" id="ToxoDB:TGME49_264220"/>
<sequence>MAAQLLSMSEIEGPEENENTFWVAATIPPPKSLVEAFANYPDVVRVPRLLHFLRVAVKQQRRRQQKLHELRRKASGPSEGQTETEAGWEGQRRTAEEHGEGETEKVARHPDELETLIFQGCCLLLEASQRQRNAEAHAEARRLWEEHRVLCFAESVETLDATALSPHRPQEREEEIRKLYSESFVNECSGSMPEMRERLLRSVLQARSTQLEPMRRRTLMEVADFLMTQGEFLEVLQVLEGARRDFDEHPSDFEYVNLGAACALLSLESNAFSVVRPCLARWTNLLDLTVGVDIHRHRARYDSEMGPRSLYSSASSASSSRASVDGPAGTRGSGQLHSVSERPTESIGEPDYREEATFGRLRDENGQEQRAEVRGSKGPLAAFSAVSDVVKGLERLRSGDICAAADALRKVNAGVYGRAFDAAVTQSEVSANGLLFSNVAPKLQEESDKVGMASTDFRCFSEAENQPGSVEAGAGSFSAAASPSFTRTRSIFGVCTPEDVALYAMLCCLAVYNRDELKEQLAEDAPLRNVLEPSPVALRAAILFALSDFEQAFKVVCDMMPAFERDLLLGEECTAQLFREIRRNAVLQFTTAYSSLTLSTLLEAFPQVSAATIREDIVALIERRMLPFRYDGVNDILWRNEPDGIHAVVLEAKRTAADLTHTCQRLCLNVSVEEVFGTALHSACRDDSPFAKRNTVGDRAREGRRSRGKEAGCGTAGPGTTVAQRRTRGRHDSG</sequence>
<feature type="compositionally biased region" description="Basic and acidic residues" evidence="1">
    <location>
        <begin position="339"/>
        <end position="352"/>
    </location>
</feature>
<proteinExistence type="predicted"/>
<evidence type="ECO:0000313" key="2">
    <source>
        <dbReference type="EMBL" id="KAF4640877.1"/>
    </source>
</evidence>
<dbReference type="EMBL" id="JAAUHK010000194">
    <property type="protein sequence ID" value="KAF4640877.1"/>
    <property type="molecule type" value="Genomic_DNA"/>
</dbReference>
<feature type="compositionally biased region" description="Low complexity" evidence="1">
    <location>
        <begin position="312"/>
        <end position="323"/>
    </location>
</feature>
<dbReference type="AlphaFoldDB" id="A0A7J6K198"/>
<protein>
    <recommendedName>
        <fullName evidence="4">PCI domain-containing protein</fullName>
    </recommendedName>
</protein>
<dbReference type="Proteomes" id="UP000557509">
    <property type="component" value="Unassembled WGS sequence"/>
</dbReference>
<gene>
    <name evidence="2" type="ORF">TGRH88_066850</name>
</gene>
<name>A0A7J6K198_TOXGO</name>
<feature type="region of interest" description="Disordered" evidence="1">
    <location>
        <begin position="66"/>
        <end position="109"/>
    </location>
</feature>
<reference evidence="2 3" key="1">
    <citation type="submission" date="2020-03" db="EMBL/GenBank/DDBJ databases">
        <title>Genome sequence of Toxoplasma gondii RH-88 strain.</title>
        <authorList>
            <person name="Lorenzi H.A."/>
            <person name="Venepally P."/>
            <person name="Rozenberg A."/>
            <person name="Sibley D."/>
        </authorList>
    </citation>
    <scope>NUCLEOTIDE SEQUENCE [LARGE SCALE GENOMIC DNA]</scope>
    <source>
        <strain evidence="2 3">RH-88</strain>
    </source>
</reference>
<accession>A0A7J6K198</accession>
<evidence type="ECO:0000256" key="1">
    <source>
        <dbReference type="SAM" id="MobiDB-lite"/>
    </source>
</evidence>
<evidence type="ECO:0000313" key="3">
    <source>
        <dbReference type="Proteomes" id="UP000557509"/>
    </source>
</evidence>
<feature type="compositionally biased region" description="Basic and acidic residues" evidence="1">
    <location>
        <begin position="691"/>
        <end position="710"/>
    </location>
</feature>
<feature type="region of interest" description="Disordered" evidence="1">
    <location>
        <begin position="691"/>
        <end position="734"/>
    </location>
</feature>
<dbReference type="InterPro" id="IPR019585">
    <property type="entry name" value="Rpn7/CSN1"/>
</dbReference>
<keyword evidence="3" id="KW-1185">Reference proteome</keyword>
<dbReference type="Gene3D" id="1.25.40.570">
    <property type="match status" value="1"/>
</dbReference>
<feature type="compositionally biased region" description="Basic and acidic residues" evidence="1">
    <location>
        <begin position="90"/>
        <end position="109"/>
    </location>
</feature>
<dbReference type="PANTHER" id="PTHR14145">
    <property type="entry name" value="26S PROTESOME SUBUNIT 6"/>
    <property type="match status" value="1"/>
</dbReference>
<evidence type="ECO:0008006" key="4">
    <source>
        <dbReference type="Google" id="ProtNLM"/>
    </source>
</evidence>